<dbReference type="Pfam" id="PF01607">
    <property type="entry name" value="CBM_14"/>
    <property type="match status" value="1"/>
</dbReference>
<feature type="signal peptide" evidence="5">
    <location>
        <begin position="1"/>
        <end position="20"/>
    </location>
</feature>
<dbReference type="PANTHER" id="PTHR24252">
    <property type="entry name" value="ACROSIN-RELATED"/>
    <property type="match status" value="1"/>
</dbReference>
<keyword evidence="5" id="KW-0732">Signal</keyword>
<dbReference type="InterPro" id="IPR036508">
    <property type="entry name" value="Chitin-bd_dom_sf"/>
</dbReference>
<dbReference type="GO" id="GO:0045087">
    <property type="term" value="P:innate immune response"/>
    <property type="evidence" value="ECO:0000318"/>
    <property type="project" value="GO_Central"/>
</dbReference>
<dbReference type="PhylomeDB" id="E9GEG7"/>
<dbReference type="PROSITE" id="PS00134">
    <property type="entry name" value="TRYPSIN_HIS"/>
    <property type="match status" value="1"/>
</dbReference>
<dbReference type="STRING" id="6669.E9GEG7"/>
<dbReference type="PRINTS" id="PR00722">
    <property type="entry name" value="CHYMOTRYPSIN"/>
</dbReference>
<dbReference type="InterPro" id="IPR001314">
    <property type="entry name" value="Peptidase_S1A"/>
</dbReference>
<feature type="domain" description="Peptidase S1" evidence="6">
    <location>
        <begin position="33"/>
        <end position="279"/>
    </location>
</feature>
<dbReference type="OMA" id="DEWILTS"/>
<evidence type="ECO:0000256" key="4">
    <source>
        <dbReference type="ARBA" id="ARBA00023157"/>
    </source>
</evidence>
<dbReference type="Gene3D" id="2.40.10.10">
    <property type="entry name" value="Trypsin-like serine proteases"/>
    <property type="match status" value="1"/>
</dbReference>
<dbReference type="EMBL" id="GL732540">
    <property type="protein sequence ID" value="EFX82261.1"/>
    <property type="molecule type" value="Genomic_DNA"/>
</dbReference>
<evidence type="ECO:0000256" key="3">
    <source>
        <dbReference type="ARBA" id="ARBA00022825"/>
    </source>
</evidence>
<dbReference type="InParanoid" id="E9GEG7"/>
<evidence type="ECO:0000256" key="2">
    <source>
        <dbReference type="ARBA" id="ARBA00022801"/>
    </source>
</evidence>
<evidence type="ECO:0000313" key="9">
    <source>
        <dbReference type="Proteomes" id="UP000000305"/>
    </source>
</evidence>
<dbReference type="SMART" id="SM00494">
    <property type="entry name" value="ChtBD2"/>
    <property type="match status" value="1"/>
</dbReference>
<dbReference type="SUPFAM" id="SSF50494">
    <property type="entry name" value="Trypsin-like serine proteases"/>
    <property type="match status" value="1"/>
</dbReference>
<dbReference type="Proteomes" id="UP000000305">
    <property type="component" value="Unassembled WGS sequence"/>
</dbReference>
<dbReference type="InterPro" id="IPR002557">
    <property type="entry name" value="Chitin-bd_dom"/>
</dbReference>
<dbReference type="InterPro" id="IPR043504">
    <property type="entry name" value="Peptidase_S1_PA_chymotrypsin"/>
</dbReference>
<feature type="chain" id="PRO_5003240920" description="Chitin-binding type-2 domain-containing protein" evidence="5">
    <location>
        <begin position="21"/>
        <end position="365"/>
    </location>
</feature>
<dbReference type="GO" id="GO:0005615">
    <property type="term" value="C:extracellular space"/>
    <property type="evidence" value="ECO:0000318"/>
    <property type="project" value="GO_Central"/>
</dbReference>
<protein>
    <recommendedName>
        <fullName evidence="10">Chitin-binding type-2 domain-containing protein</fullName>
    </recommendedName>
</protein>
<dbReference type="AlphaFoldDB" id="E9GEG7"/>
<evidence type="ECO:0000256" key="5">
    <source>
        <dbReference type="SAM" id="SignalP"/>
    </source>
</evidence>
<dbReference type="PROSITE" id="PS50940">
    <property type="entry name" value="CHIT_BIND_II"/>
    <property type="match status" value="1"/>
</dbReference>
<dbReference type="InterPro" id="IPR018114">
    <property type="entry name" value="TRYPSIN_HIS"/>
</dbReference>
<dbReference type="HOGENOM" id="CLU_006842_7_4_1"/>
<dbReference type="PANTHER" id="PTHR24252:SF7">
    <property type="entry name" value="HYALIN"/>
    <property type="match status" value="1"/>
</dbReference>
<keyword evidence="2" id="KW-0378">Hydrolase</keyword>
<keyword evidence="9" id="KW-1185">Reference proteome</keyword>
<dbReference type="Pfam" id="PF00089">
    <property type="entry name" value="Trypsin"/>
    <property type="match status" value="1"/>
</dbReference>
<gene>
    <name evidence="8" type="ORF">DAPPUDRAFT_302578</name>
</gene>
<dbReference type="FunFam" id="2.40.10.10:FF:000060">
    <property type="entry name" value="Acrosin"/>
    <property type="match status" value="1"/>
</dbReference>
<dbReference type="InterPro" id="IPR001254">
    <property type="entry name" value="Trypsin_dom"/>
</dbReference>
<evidence type="ECO:0000259" key="7">
    <source>
        <dbReference type="PROSITE" id="PS50940"/>
    </source>
</evidence>
<proteinExistence type="predicted"/>
<evidence type="ECO:0000313" key="8">
    <source>
        <dbReference type="EMBL" id="EFX82261.1"/>
    </source>
</evidence>
<keyword evidence="1" id="KW-0645">Protease</keyword>
<keyword evidence="4" id="KW-1015">Disulfide bond</keyword>
<accession>E9GEG7</accession>
<dbReference type="KEGG" id="dpx:DAPPUDRAFT_302578"/>
<sequence length="365" mass="39628">MKLIFSLLSIFLLFVNGSGAVECGIANRPFSRIVGGMETKPNEFPWMVYLKVQFWSGDSAQCGGTLISDRWILTAAHCLYGVVDVTAILGAHDVTNSNSLSRQEFSTKKWNIHPLWSYGQVENDIALVQLPVAAVMSDYARPACLPYSDDPNFVDFDVTITGWGNYSSSVDSGTSPVLRSVRSSIIDSSGTTGICQQKASGEGPFHGDKIICSDSSYNRHFCHGDDGGPMNLYNSYWNTYTVVGVAWIGDTSVDCSISTKPNICARVSYFIDWIHDTTGIPRIPRPTTTTTTTTPPAPTTSYFTCEGKPSGIYPNPACDCCTTFYKCSNGYAYLYDCPDAGTVFDPQISVCVYPGNLPACGGSAR</sequence>
<dbReference type="GO" id="GO:0008061">
    <property type="term" value="F:chitin binding"/>
    <property type="evidence" value="ECO:0007669"/>
    <property type="project" value="InterPro"/>
</dbReference>
<dbReference type="PROSITE" id="PS50240">
    <property type="entry name" value="TRYPSIN_DOM"/>
    <property type="match status" value="1"/>
</dbReference>
<dbReference type="Gene3D" id="2.170.140.10">
    <property type="entry name" value="Chitin binding domain"/>
    <property type="match status" value="1"/>
</dbReference>
<dbReference type="FunCoup" id="E9GEG7">
    <property type="interactions" value="97"/>
</dbReference>
<organism evidence="8 9">
    <name type="scientific">Daphnia pulex</name>
    <name type="common">Water flea</name>
    <dbReference type="NCBI Taxonomy" id="6669"/>
    <lineage>
        <taxon>Eukaryota</taxon>
        <taxon>Metazoa</taxon>
        <taxon>Ecdysozoa</taxon>
        <taxon>Arthropoda</taxon>
        <taxon>Crustacea</taxon>
        <taxon>Branchiopoda</taxon>
        <taxon>Diplostraca</taxon>
        <taxon>Cladocera</taxon>
        <taxon>Anomopoda</taxon>
        <taxon>Daphniidae</taxon>
        <taxon>Daphnia</taxon>
    </lineage>
</organism>
<dbReference type="InterPro" id="IPR009003">
    <property type="entry name" value="Peptidase_S1_PA"/>
</dbReference>
<feature type="domain" description="Chitin-binding type-2" evidence="7">
    <location>
        <begin position="302"/>
        <end position="362"/>
    </location>
</feature>
<dbReference type="OrthoDB" id="5565075at2759"/>
<dbReference type="eggNOG" id="KOG3627">
    <property type="taxonomic scope" value="Eukaryota"/>
</dbReference>
<name>E9GEG7_DAPPU</name>
<dbReference type="SMART" id="SM00020">
    <property type="entry name" value="Tryp_SPc"/>
    <property type="match status" value="1"/>
</dbReference>
<evidence type="ECO:0000256" key="1">
    <source>
        <dbReference type="ARBA" id="ARBA00022670"/>
    </source>
</evidence>
<evidence type="ECO:0000259" key="6">
    <source>
        <dbReference type="PROSITE" id="PS50240"/>
    </source>
</evidence>
<dbReference type="GO" id="GO:0004252">
    <property type="term" value="F:serine-type endopeptidase activity"/>
    <property type="evidence" value="ECO:0007669"/>
    <property type="project" value="InterPro"/>
</dbReference>
<evidence type="ECO:0008006" key="10">
    <source>
        <dbReference type="Google" id="ProtNLM"/>
    </source>
</evidence>
<dbReference type="CDD" id="cd00190">
    <property type="entry name" value="Tryp_SPc"/>
    <property type="match status" value="1"/>
</dbReference>
<dbReference type="SUPFAM" id="SSF57625">
    <property type="entry name" value="Invertebrate chitin-binding proteins"/>
    <property type="match status" value="1"/>
</dbReference>
<reference evidence="8 9" key="1">
    <citation type="journal article" date="2011" name="Science">
        <title>The ecoresponsive genome of Daphnia pulex.</title>
        <authorList>
            <person name="Colbourne J.K."/>
            <person name="Pfrender M.E."/>
            <person name="Gilbert D."/>
            <person name="Thomas W.K."/>
            <person name="Tucker A."/>
            <person name="Oakley T.H."/>
            <person name="Tokishita S."/>
            <person name="Aerts A."/>
            <person name="Arnold G.J."/>
            <person name="Basu M.K."/>
            <person name="Bauer D.J."/>
            <person name="Caceres C.E."/>
            <person name="Carmel L."/>
            <person name="Casola C."/>
            <person name="Choi J.H."/>
            <person name="Detter J.C."/>
            <person name="Dong Q."/>
            <person name="Dusheyko S."/>
            <person name="Eads B.D."/>
            <person name="Frohlich T."/>
            <person name="Geiler-Samerotte K.A."/>
            <person name="Gerlach D."/>
            <person name="Hatcher P."/>
            <person name="Jogdeo S."/>
            <person name="Krijgsveld J."/>
            <person name="Kriventseva E.V."/>
            <person name="Kultz D."/>
            <person name="Laforsch C."/>
            <person name="Lindquist E."/>
            <person name="Lopez J."/>
            <person name="Manak J.R."/>
            <person name="Muller J."/>
            <person name="Pangilinan J."/>
            <person name="Patwardhan R.P."/>
            <person name="Pitluck S."/>
            <person name="Pritham E.J."/>
            <person name="Rechtsteiner A."/>
            <person name="Rho M."/>
            <person name="Rogozin I.B."/>
            <person name="Sakarya O."/>
            <person name="Salamov A."/>
            <person name="Schaack S."/>
            <person name="Shapiro H."/>
            <person name="Shiga Y."/>
            <person name="Skalitzky C."/>
            <person name="Smith Z."/>
            <person name="Souvorov A."/>
            <person name="Sung W."/>
            <person name="Tang Z."/>
            <person name="Tsuchiya D."/>
            <person name="Tu H."/>
            <person name="Vos H."/>
            <person name="Wang M."/>
            <person name="Wolf Y.I."/>
            <person name="Yamagata H."/>
            <person name="Yamada T."/>
            <person name="Ye Y."/>
            <person name="Shaw J.R."/>
            <person name="Andrews J."/>
            <person name="Crease T.J."/>
            <person name="Tang H."/>
            <person name="Lucas S.M."/>
            <person name="Robertson H.M."/>
            <person name="Bork P."/>
            <person name="Koonin E.V."/>
            <person name="Zdobnov E.M."/>
            <person name="Grigoriev I.V."/>
            <person name="Lynch M."/>
            <person name="Boore J.L."/>
        </authorList>
    </citation>
    <scope>NUCLEOTIDE SEQUENCE [LARGE SCALE GENOMIC DNA]</scope>
</reference>
<dbReference type="GO" id="GO:0006508">
    <property type="term" value="P:proteolysis"/>
    <property type="evidence" value="ECO:0007669"/>
    <property type="project" value="UniProtKB-KW"/>
</dbReference>
<keyword evidence="3" id="KW-0720">Serine protease</keyword>